<feature type="region of interest" description="Disordered" evidence="1">
    <location>
        <begin position="1"/>
        <end position="23"/>
    </location>
</feature>
<reference evidence="2" key="1">
    <citation type="submission" date="2023-03" db="EMBL/GenBank/DDBJ databases">
        <authorList>
            <person name="Julca I."/>
        </authorList>
    </citation>
    <scope>NUCLEOTIDE SEQUENCE</scope>
</reference>
<dbReference type="PANTHER" id="PTHR34287">
    <property type="entry name" value="OS06G0551500 PROTEIN-RELATED"/>
    <property type="match status" value="1"/>
</dbReference>
<evidence type="ECO:0000256" key="1">
    <source>
        <dbReference type="SAM" id="MobiDB-lite"/>
    </source>
</evidence>
<gene>
    <name evidence="2" type="ORF">OLC1_LOCUS99</name>
</gene>
<dbReference type="PANTHER" id="PTHR34287:SF2">
    <property type="match status" value="1"/>
</dbReference>
<evidence type="ECO:0000313" key="3">
    <source>
        <dbReference type="Proteomes" id="UP001161247"/>
    </source>
</evidence>
<accession>A0AAV1BV82</accession>
<organism evidence="2 3">
    <name type="scientific">Oldenlandia corymbosa var. corymbosa</name>
    <dbReference type="NCBI Taxonomy" id="529605"/>
    <lineage>
        <taxon>Eukaryota</taxon>
        <taxon>Viridiplantae</taxon>
        <taxon>Streptophyta</taxon>
        <taxon>Embryophyta</taxon>
        <taxon>Tracheophyta</taxon>
        <taxon>Spermatophyta</taxon>
        <taxon>Magnoliopsida</taxon>
        <taxon>eudicotyledons</taxon>
        <taxon>Gunneridae</taxon>
        <taxon>Pentapetalae</taxon>
        <taxon>asterids</taxon>
        <taxon>lamiids</taxon>
        <taxon>Gentianales</taxon>
        <taxon>Rubiaceae</taxon>
        <taxon>Rubioideae</taxon>
        <taxon>Spermacoceae</taxon>
        <taxon>Hedyotis-Oldenlandia complex</taxon>
        <taxon>Oldenlandia</taxon>
    </lineage>
</organism>
<protein>
    <submittedName>
        <fullName evidence="2">OLC1v1021241C1</fullName>
    </submittedName>
</protein>
<proteinExistence type="predicted"/>
<sequence>MPISEIITSSSSPDTQYDDESPSVRRRIQLVSKSVSEKLLTKFCDYSEFNFDYSQSGIWSPPIERSVFMSSPGKILGQHELLAKLRRVLEARKRTRRYRLSLHACLCSPKRN</sequence>
<dbReference type="EMBL" id="OX459118">
    <property type="protein sequence ID" value="CAI9087221.1"/>
    <property type="molecule type" value="Genomic_DNA"/>
</dbReference>
<keyword evidence="3" id="KW-1185">Reference proteome</keyword>
<dbReference type="Proteomes" id="UP001161247">
    <property type="component" value="Chromosome 1"/>
</dbReference>
<feature type="compositionally biased region" description="Low complexity" evidence="1">
    <location>
        <begin position="1"/>
        <end position="12"/>
    </location>
</feature>
<evidence type="ECO:0000313" key="2">
    <source>
        <dbReference type="EMBL" id="CAI9087221.1"/>
    </source>
</evidence>
<name>A0AAV1BV82_OLDCO</name>
<dbReference type="AlphaFoldDB" id="A0AAV1BV82"/>